<dbReference type="EMBL" id="NCKV01013144">
    <property type="protein sequence ID" value="RWS21222.1"/>
    <property type="molecule type" value="Genomic_DNA"/>
</dbReference>
<evidence type="ECO:0000313" key="4">
    <source>
        <dbReference type="Proteomes" id="UP000288716"/>
    </source>
</evidence>
<keyword evidence="1" id="KW-0479">Metal-binding</keyword>
<dbReference type="SMART" id="SM00355">
    <property type="entry name" value="ZnF_C2H2"/>
    <property type="match status" value="2"/>
</dbReference>
<dbReference type="GO" id="GO:0008270">
    <property type="term" value="F:zinc ion binding"/>
    <property type="evidence" value="ECO:0007669"/>
    <property type="project" value="UniProtKB-KW"/>
</dbReference>
<dbReference type="VEuPathDB" id="VectorBase:LDEU010818"/>
<evidence type="ECO:0000259" key="2">
    <source>
        <dbReference type="PROSITE" id="PS50157"/>
    </source>
</evidence>
<dbReference type="PROSITE" id="PS00028">
    <property type="entry name" value="ZINC_FINGER_C2H2_1"/>
    <property type="match status" value="2"/>
</dbReference>
<organism evidence="3 4">
    <name type="scientific">Leptotrombidium deliense</name>
    <dbReference type="NCBI Taxonomy" id="299467"/>
    <lineage>
        <taxon>Eukaryota</taxon>
        <taxon>Metazoa</taxon>
        <taxon>Ecdysozoa</taxon>
        <taxon>Arthropoda</taxon>
        <taxon>Chelicerata</taxon>
        <taxon>Arachnida</taxon>
        <taxon>Acari</taxon>
        <taxon>Acariformes</taxon>
        <taxon>Trombidiformes</taxon>
        <taxon>Prostigmata</taxon>
        <taxon>Anystina</taxon>
        <taxon>Parasitengona</taxon>
        <taxon>Trombiculoidea</taxon>
        <taxon>Trombiculidae</taxon>
        <taxon>Leptotrombidium</taxon>
    </lineage>
</organism>
<keyword evidence="1" id="KW-0862">Zinc</keyword>
<comment type="caution">
    <text evidence="3">The sequence shown here is derived from an EMBL/GenBank/DDBJ whole genome shotgun (WGS) entry which is preliminary data.</text>
</comment>
<keyword evidence="4" id="KW-1185">Reference proteome</keyword>
<gene>
    <name evidence="3" type="ORF">B4U80_14171</name>
</gene>
<proteinExistence type="predicted"/>
<evidence type="ECO:0000313" key="3">
    <source>
        <dbReference type="EMBL" id="RWS21222.1"/>
    </source>
</evidence>
<dbReference type="AlphaFoldDB" id="A0A443S108"/>
<dbReference type="InterPro" id="IPR013087">
    <property type="entry name" value="Znf_C2H2_type"/>
</dbReference>
<dbReference type="Proteomes" id="UP000288716">
    <property type="component" value="Unassembled WGS sequence"/>
</dbReference>
<dbReference type="Gene3D" id="3.30.160.60">
    <property type="entry name" value="Classic Zinc Finger"/>
    <property type="match status" value="1"/>
</dbReference>
<dbReference type="InterPro" id="IPR036236">
    <property type="entry name" value="Znf_C2H2_sf"/>
</dbReference>
<dbReference type="PROSITE" id="PS50157">
    <property type="entry name" value="ZINC_FINGER_C2H2_2"/>
    <property type="match status" value="1"/>
</dbReference>
<accession>A0A443S108</accession>
<reference evidence="3 4" key="1">
    <citation type="journal article" date="2018" name="Gigascience">
        <title>Genomes of trombidid mites reveal novel predicted allergens and laterally-transferred genes associated with secondary metabolism.</title>
        <authorList>
            <person name="Dong X."/>
            <person name="Chaisiri K."/>
            <person name="Xia D."/>
            <person name="Armstrong S.D."/>
            <person name="Fang Y."/>
            <person name="Donnelly M.J."/>
            <person name="Kadowaki T."/>
            <person name="McGarry J.W."/>
            <person name="Darby A.C."/>
            <person name="Makepeace B.L."/>
        </authorList>
    </citation>
    <scope>NUCLEOTIDE SEQUENCE [LARGE SCALE GENOMIC DNA]</scope>
    <source>
        <strain evidence="3">UoL-UT</strain>
    </source>
</reference>
<name>A0A443S108_9ACAR</name>
<protein>
    <recommendedName>
        <fullName evidence="2">C2H2-type domain-containing protein</fullName>
    </recommendedName>
</protein>
<feature type="domain" description="C2H2-type" evidence="2">
    <location>
        <begin position="41"/>
        <end position="64"/>
    </location>
</feature>
<sequence length="118" mass="13761">LECNIEAKVKDNILSDFIKGEETKSVITVKCDCDIINEPHYHCDKCDHFFTKKSHLKKHKKYIHLINLVPLCNVCGIEFETTLLRDLHVKENHNNEEARCNVCGEFFEDMHTDSKLVD</sequence>
<feature type="non-terminal residue" evidence="3">
    <location>
        <position position="1"/>
    </location>
</feature>
<keyword evidence="1" id="KW-0863">Zinc-finger</keyword>
<evidence type="ECO:0000256" key="1">
    <source>
        <dbReference type="PROSITE-ProRule" id="PRU00042"/>
    </source>
</evidence>
<dbReference type="SUPFAM" id="SSF57667">
    <property type="entry name" value="beta-beta-alpha zinc fingers"/>
    <property type="match status" value="1"/>
</dbReference>